<dbReference type="PANTHER" id="PTHR21139">
    <property type="entry name" value="TRIOSEPHOSPHATE ISOMERASE"/>
    <property type="match status" value="1"/>
</dbReference>
<keyword evidence="4" id="KW-1185">Reference proteome</keyword>
<dbReference type="Pfam" id="PF00121">
    <property type="entry name" value="TIM"/>
    <property type="match status" value="1"/>
</dbReference>
<dbReference type="Gene3D" id="3.20.20.70">
    <property type="entry name" value="Aldolase class I"/>
    <property type="match status" value="1"/>
</dbReference>
<accession>A0ABP4I325</accession>
<dbReference type="SUPFAM" id="SSF51351">
    <property type="entry name" value="Triosephosphate isomerase (TIM)"/>
    <property type="match status" value="1"/>
</dbReference>
<dbReference type="Proteomes" id="UP001501414">
    <property type="component" value="Unassembled WGS sequence"/>
</dbReference>
<proteinExistence type="inferred from homology"/>
<dbReference type="PROSITE" id="PS51440">
    <property type="entry name" value="TIM_2"/>
    <property type="match status" value="1"/>
</dbReference>
<dbReference type="InterPro" id="IPR035990">
    <property type="entry name" value="TIM_sf"/>
</dbReference>
<comment type="pathway">
    <text evidence="2">Carbohydrate biosynthesis; gluconeogenesis.</text>
</comment>
<evidence type="ECO:0000313" key="4">
    <source>
        <dbReference type="Proteomes" id="UP001501414"/>
    </source>
</evidence>
<protein>
    <recommendedName>
        <fullName evidence="2">Triosephosphate isomerase</fullName>
        <ecNumber evidence="2">5.3.1.1</ecNumber>
    </recommendedName>
</protein>
<comment type="caution">
    <text evidence="3">The sequence shown here is derived from an EMBL/GenBank/DDBJ whole genome shotgun (WGS) entry which is preliminary data.</text>
</comment>
<dbReference type="GO" id="GO:0016853">
    <property type="term" value="F:isomerase activity"/>
    <property type="evidence" value="ECO:0007669"/>
    <property type="project" value="UniProtKB-KW"/>
</dbReference>
<dbReference type="CDD" id="cd00311">
    <property type="entry name" value="TIM"/>
    <property type="match status" value="1"/>
</dbReference>
<evidence type="ECO:0000256" key="1">
    <source>
        <dbReference type="ARBA" id="ARBA00023235"/>
    </source>
</evidence>
<reference evidence="4" key="1">
    <citation type="journal article" date="2019" name="Int. J. Syst. Evol. Microbiol.">
        <title>The Global Catalogue of Microorganisms (GCM) 10K type strain sequencing project: providing services to taxonomists for standard genome sequencing and annotation.</title>
        <authorList>
            <consortium name="The Broad Institute Genomics Platform"/>
            <consortium name="The Broad Institute Genome Sequencing Center for Infectious Disease"/>
            <person name="Wu L."/>
            <person name="Ma J."/>
        </authorList>
    </citation>
    <scope>NUCLEOTIDE SEQUENCE [LARGE SCALE GENOMIC DNA]</scope>
    <source>
        <strain evidence="4">JCM 11896</strain>
    </source>
</reference>
<dbReference type="EMBL" id="BAAAJK010000001">
    <property type="protein sequence ID" value="GAA1378671.1"/>
    <property type="molecule type" value="Genomic_DNA"/>
</dbReference>
<dbReference type="EC" id="5.3.1.1" evidence="2"/>
<evidence type="ECO:0000256" key="2">
    <source>
        <dbReference type="RuleBase" id="RU363013"/>
    </source>
</evidence>
<dbReference type="PANTHER" id="PTHR21139:SF2">
    <property type="entry name" value="TRIOSEPHOSPHATE ISOMERASE"/>
    <property type="match status" value="1"/>
</dbReference>
<evidence type="ECO:0000313" key="3">
    <source>
        <dbReference type="EMBL" id="GAA1378671.1"/>
    </source>
</evidence>
<sequence>MLIGISFKTWFSHARTLDWLRAVAATARGHDAVVSGAVRLFAMPQYPTIPAAVGIAAPAGIAIGAQDIAEHDDGPWTGEVTGPVLAEVGATMAEVGHAERRAHFGETSAVVAAKTLAALRNGLTPVLCVGEAGRDSPERAADAVRAQVDDALAPARAAGTGGPLVVAYEPVWAIGAPEPAPPAHVREVGAALREHLAGEPDARVIYGGSAGPGLLPQIADGVDGMFLGRFAHDPAAVGTILDEVLALGPAAVQAR</sequence>
<keyword evidence="2" id="KW-0312">Gluconeogenesis</keyword>
<dbReference type="InterPro" id="IPR000652">
    <property type="entry name" value="Triosephosphate_isomerase"/>
</dbReference>
<name>A0ABP4I325_9PSEU</name>
<organism evidence="3 4">
    <name type="scientific">Pseudonocardia kongjuensis</name>
    <dbReference type="NCBI Taxonomy" id="102227"/>
    <lineage>
        <taxon>Bacteria</taxon>
        <taxon>Bacillati</taxon>
        <taxon>Actinomycetota</taxon>
        <taxon>Actinomycetes</taxon>
        <taxon>Pseudonocardiales</taxon>
        <taxon>Pseudonocardiaceae</taxon>
        <taxon>Pseudonocardia</taxon>
    </lineage>
</organism>
<comment type="pathway">
    <text evidence="2">Carbohydrate degradation; glycolysis; D-glyceraldehyde 3-phosphate from glycerone phosphate: step 1/1.</text>
</comment>
<comment type="similarity">
    <text evidence="2">Belongs to the triosephosphate isomerase family.</text>
</comment>
<dbReference type="InterPro" id="IPR013785">
    <property type="entry name" value="Aldolase_TIM"/>
</dbReference>
<gene>
    <name evidence="3" type="ORF">GCM10009613_00140</name>
</gene>
<dbReference type="RefSeq" id="WP_344017398.1">
    <property type="nucleotide sequence ID" value="NZ_BAAAJK010000001.1"/>
</dbReference>
<keyword evidence="2" id="KW-0324">Glycolysis</keyword>
<comment type="subunit">
    <text evidence="2">Homodimer.</text>
</comment>
<comment type="catalytic activity">
    <reaction evidence="2">
        <text>D-glyceraldehyde 3-phosphate = dihydroxyacetone phosphate</text>
        <dbReference type="Rhea" id="RHEA:18585"/>
        <dbReference type="ChEBI" id="CHEBI:57642"/>
        <dbReference type="ChEBI" id="CHEBI:59776"/>
        <dbReference type="EC" id="5.3.1.1"/>
    </reaction>
</comment>
<comment type="subcellular location">
    <subcellularLocation>
        <location evidence="2">Cytoplasm</location>
    </subcellularLocation>
</comment>
<keyword evidence="2" id="KW-0963">Cytoplasm</keyword>
<keyword evidence="1 2" id="KW-0413">Isomerase</keyword>